<dbReference type="EMBL" id="JACONW010000032">
    <property type="protein sequence ID" value="MBC3949974.1"/>
    <property type="molecule type" value="Genomic_DNA"/>
</dbReference>
<accession>A0ABR7AYL3</accession>
<keyword evidence="1" id="KW-0732">Signal</keyword>
<evidence type="ECO:0000313" key="3">
    <source>
        <dbReference type="Proteomes" id="UP000651852"/>
    </source>
</evidence>
<evidence type="ECO:0000313" key="2">
    <source>
        <dbReference type="EMBL" id="MBC3949974.1"/>
    </source>
</evidence>
<evidence type="ECO:0000256" key="1">
    <source>
        <dbReference type="SAM" id="SignalP"/>
    </source>
</evidence>
<dbReference type="Proteomes" id="UP000651852">
    <property type="component" value="Unassembled WGS sequence"/>
</dbReference>
<organism evidence="2 3">
    <name type="scientific">Pseudomonas folii</name>
    <dbReference type="NCBI Taxonomy" id="2762593"/>
    <lineage>
        <taxon>Bacteria</taxon>
        <taxon>Pseudomonadati</taxon>
        <taxon>Pseudomonadota</taxon>
        <taxon>Gammaproteobacteria</taxon>
        <taxon>Pseudomonadales</taxon>
        <taxon>Pseudomonadaceae</taxon>
        <taxon>Pseudomonas</taxon>
    </lineage>
</organism>
<name>A0ABR7AYL3_9PSED</name>
<comment type="caution">
    <text evidence="2">The sequence shown here is derived from an EMBL/GenBank/DDBJ whole genome shotgun (WGS) entry which is preliminary data.</text>
</comment>
<feature type="signal peptide" evidence="1">
    <location>
        <begin position="1"/>
        <end position="28"/>
    </location>
</feature>
<sequence>MNKNKKLRVAQLCAPLLVMSSLGFYARAEINGVEQNVTQVETAMAAVSLPEPDTSSCQSTLDQINEPKGFLESKSDVRCYVFTSIRGQKVLLAAIAEEPEPSWQVEYYDGVWKTKNNTSALDLPGLKPGDQVVMRVSYKQDKPYQRTEYKVAFGSYPVLKDSSLNAPSVRNRVPVADSGWVAGLQTHGTLTFEATFTDTTGIPLKGASASLPIYLNLKSKDPEVTQSALSDERGIATATFTLNKCYGGELVAQRNDAGGTHHWVSTYNVGRWFVFDGFVGTESKVAESAKMAGFAHICTQTLNRGRI</sequence>
<reference evidence="2 3" key="1">
    <citation type="submission" date="2020-08" db="EMBL/GenBank/DDBJ databases">
        <title>Putative novel bacterial strains isolated from necrotic wheat leaf tissues caused by Xanthomonas translucens.</title>
        <authorList>
            <person name="Tambong J.T."/>
        </authorList>
    </citation>
    <scope>NUCLEOTIDE SEQUENCE [LARGE SCALE GENOMIC DNA]</scope>
    <source>
        <strain evidence="2 3">DOAB 1069</strain>
    </source>
</reference>
<dbReference type="RefSeq" id="WP_187521228.1">
    <property type="nucleotide sequence ID" value="NZ_JACONW010000032.1"/>
</dbReference>
<gene>
    <name evidence="2" type="ORF">H8S59_09350</name>
</gene>
<keyword evidence="3" id="KW-1185">Reference proteome</keyword>
<feature type="chain" id="PRO_5046973509" evidence="1">
    <location>
        <begin position="29"/>
        <end position="307"/>
    </location>
</feature>
<protein>
    <submittedName>
        <fullName evidence="2">Uncharacterized protein</fullName>
    </submittedName>
</protein>
<proteinExistence type="predicted"/>